<dbReference type="RefSeq" id="YP_009227174.1">
    <property type="nucleotide sequence ID" value="NC_010191.2"/>
</dbReference>
<evidence type="ECO:0000313" key="1">
    <source>
        <dbReference type="EMBL" id="AMA76501.1"/>
    </source>
</evidence>
<dbReference type="OrthoDB" id="20918at10239"/>
<organism evidence="1 2">
    <name type="scientific">Ostreococcus tauri virus OtV5</name>
    <dbReference type="NCBI Taxonomy" id="1785753"/>
    <lineage>
        <taxon>Viruses</taxon>
        <taxon>Varidnaviria</taxon>
        <taxon>Bamfordvirae</taxon>
        <taxon>Nucleocytoviricota</taxon>
        <taxon>Megaviricetes</taxon>
        <taxon>Algavirales</taxon>
        <taxon>Phycodnaviridae</taxon>
        <taxon>Prasinovirus</taxon>
        <taxon>Prasinovirus ostreotauri</taxon>
    </lineage>
</organism>
<dbReference type="KEGG" id="vg:26799362"/>
<evidence type="ECO:0000313" key="2">
    <source>
        <dbReference type="Proteomes" id="UP000203890"/>
    </source>
</evidence>
<accession>A0A0X8D9A9</accession>
<dbReference type="Proteomes" id="UP000203890">
    <property type="component" value="Segment"/>
</dbReference>
<proteinExistence type="predicted"/>
<name>A0A0X8D9A9_9PHYC</name>
<gene>
    <name evidence="1" type="ORF">OtV5_237</name>
</gene>
<reference evidence="1 2" key="1">
    <citation type="journal article" date="2008" name="PLoS ONE">
        <title>Life-cycle and genome of OtV5, a large DNA virus of the pelagic marine unicellular green alga Ostreococcus tauri.</title>
        <authorList>
            <person name="Derelle E."/>
            <person name="Ferraz C."/>
            <person name="Escande M.L."/>
            <person name="Eychenie S."/>
            <person name="Cooke R."/>
            <person name="Piganeau G."/>
            <person name="Desdevises Y."/>
            <person name="Bellec L."/>
            <person name="Moreau H."/>
            <person name="Grimsley N."/>
        </authorList>
    </citation>
    <scope>NUCLEOTIDE SEQUENCE [LARGE SCALE GENOMIC DNA]</scope>
    <source>
        <strain evidence="1 2">OtV5</strain>
    </source>
</reference>
<protein>
    <submittedName>
        <fullName evidence="1">Uncharacterized protein</fullName>
    </submittedName>
</protein>
<dbReference type="EMBL" id="EU304328">
    <property type="protein sequence ID" value="AMA76501.1"/>
    <property type="molecule type" value="Genomic_DNA"/>
</dbReference>
<dbReference type="GeneID" id="26799362"/>
<keyword evidence="2" id="KW-1185">Reference proteome</keyword>
<sequence>MKNSLNSGSRRVKTWSRLRRIPLNMDESWTRWKSQRLPKRRRISLSLIKDLRLKKRLSRRLTNTMPTRRKWKKNMLSYTKMYNDVHIGITDDTTPEDLDRYFTIIWRRNQKVNLIFDTTQCDNISLRRALGMKSVLNKHRSNSRKFIDHSQILVKSNFTKNVLRAALYIIRTERPVYVEKV</sequence>